<evidence type="ECO:0000313" key="2">
    <source>
        <dbReference type="EMBL" id="GAA4444527.1"/>
    </source>
</evidence>
<dbReference type="Gene3D" id="3.20.20.100">
    <property type="entry name" value="NADP-dependent oxidoreductase domain"/>
    <property type="match status" value="1"/>
</dbReference>
<comment type="caution">
    <text evidence="2">The sequence shown here is derived from an EMBL/GenBank/DDBJ whole genome shotgun (WGS) entry which is preliminary data.</text>
</comment>
<dbReference type="PANTHER" id="PTHR43312">
    <property type="entry name" value="D-THREO-ALDOSE 1-DEHYDROGENASE"/>
    <property type="match status" value="1"/>
</dbReference>
<dbReference type="InterPro" id="IPR036812">
    <property type="entry name" value="NAD(P)_OxRdtase_dom_sf"/>
</dbReference>
<gene>
    <name evidence="2" type="ORF">GCM10023091_34830</name>
</gene>
<keyword evidence="3" id="KW-1185">Reference proteome</keyword>
<dbReference type="Pfam" id="PF00248">
    <property type="entry name" value="Aldo_ket_red"/>
    <property type="match status" value="1"/>
</dbReference>
<protein>
    <submittedName>
        <fullName evidence="2">Aldo/keto reductase</fullName>
    </submittedName>
</protein>
<reference evidence="3" key="1">
    <citation type="journal article" date="2019" name="Int. J. Syst. Evol. Microbiol.">
        <title>The Global Catalogue of Microorganisms (GCM) 10K type strain sequencing project: providing services to taxonomists for standard genome sequencing and annotation.</title>
        <authorList>
            <consortium name="The Broad Institute Genomics Platform"/>
            <consortium name="The Broad Institute Genome Sequencing Center for Infectious Disease"/>
            <person name="Wu L."/>
            <person name="Ma J."/>
        </authorList>
    </citation>
    <scope>NUCLEOTIDE SEQUENCE [LARGE SCALE GENOMIC DNA]</scope>
    <source>
        <strain evidence="3">JCM 31920</strain>
    </source>
</reference>
<dbReference type="EMBL" id="BAABEY010000032">
    <property type="protein sequence ID" value="GAA4444527.1"/>
    <property type="molecule type" value="Genomic_DNA"/>
</dbReference>
<dbReference type="Proteomes" id="UP001501508">
    <property type="component" value="Unassembled WGS sequence"/>
</dbReference>
<evidence type="ECO:0000259" key="1">
    <source>
        <dbReference type="Pfam" id="PF00248"/>
    </source>
</evidence>
<accession>A0ABP8M869</accession>
<proteinExistence type="predicted"/>
<dbReference type="SUPFAM" id="SSF51430">
    <property type="entry name" value="NAD(P)-linked oxidoreductase"/>
    <property type="match status" value="1"/>
</dbReference>
<dbReference type="InterPro" id="IPR053135">
    <property type="entry name" value="AKR2_Oxidoreductase"/>
</dbReference>
<dbReference type="RefSeq" id="WP_345031548.1">
    <property type="nucleotide sequence ID" value="NZ_BAABEY010000032.1"/>
</dbReference>
<name>A0ABP8M869_9BACT</name>
<dbReference type="PANTHER" id="PTHR43312:SF1">
    <property type="entry name" value="NADP-DEPENDENT OXIDOREDUCTASE DOMAIN-CONTAINING PROTEIN"/>
    <property type="match status" value="1"/>
</dbReference>
<evidence type="ECO:0000313" key="3">
    <source>
        <dbReference type="Proteomes" id="UP001501508"/>
    </source>
</evidence>
<feature type="domain" description="NADP-dependent oxidoreductase" evidence="1">
    <location>
        <begin position="14"/>
        <end position="279"/>
    </location>
</feature>
<organism evidence="2 3">
    <name type="scientific">Ravibacter arvi</name>
    <dbReference type="NCBI Taxonomy" id="2051041"/>
    <lineage>
        <taxon>Bacteria</taxon>
        <taxon>Pseudomonadati</taxon>
        <taxon>Bacteroidota</taxon>
        <taxon>Cytophagia</taxon>
        <taxon>Cytophagales</taxon>
        <taxon>Spirosomataceae</taxon>
        <taxon>Ravibacter</taxon>
    </lineage>
</organism>
<sequence length="311" mass="34654">MKYTAFHGYRVSQLSLGTIQLGMDYGIANTKGAPNEAEAFRILDVARESGINTFDCARTYGRAEEVLGNYFANKPAGDLIVSKFKYDWEPGISVETAWQRTTTTIEQSLQALQVSQIPVCLYHKGPGEPMEEVMRIVPIMIERLKEKGYIRHAGLSLYYSADAHGLDDSPYFEALQIPMNVLDQALITEGLLEKLHGAGKLIFIRSVFLQGLFFQSPGALNETLKPAIPFLEKIKTLADEHGMTVAQLAFGFIRDLPHVDSLVIGAENQEQIRTNLDLLRGPRLPDPLRDTLSNLSKHVPRQVITPGLWGK</sequence>
<dbReference type="InterPro" id="IPR023210">
    <property type="entry name" value="NADP_OxRdtase_dom"/>
</dbReference>
<dbReference type="CDD" id="cd19097">
    <property type="entry name" value="AKR_unchar"/>
    <property type="match status" value="1"/>
</dbReference>